<gene>
    <name evidence="1" type="ORF">ACFQ4L_08490</name>
</gene>
<evidence type="ECO:0000313" key="1">
    <source>
        <dbReference type="EMBL" id="MFD1466098.1"/>
    </source>
</evidence>
<dbReference type="InterPro" id="IPR053916">
    <property type="entry name" value="DUF6978"/>
</dbReference>
<proteinExistence type="predicted"/>
<sequence>MNILKLTDQEVNRLIKSLKNCEKSISGETPLIGRIKDDTPVVDFQNHVQYQLHRYRNPIDNNRFSLHIRFKDTNDHLIRIDINNGTHRNPNGEIARQNHMHIYHLESNLRKDATAIPLPDEISDLTSLFTVLESFLKYTNVKTNQLE</sequence>
<reference evidence="2" key="1">
    <citation type="journal article" date="2019" name="Int. J. Syst. Evol. Microbiol.">
        <title>The Global Catalogue of Microorganisms (GCM) 10K type strain sequencing project: providing services to taxonomists for standard genome sequencing and annotation.</title>
        <authorList>
            <consortium name="The Broad Institute Genomics Platform"/>
            <consortium name="The Broad Institute Genome Sequencing Center for Infectious Disease"/>
            <person name="Wu L."/>
            <person name="Ma J."/>
        </authorList>
    </citation>
    <scope>NUCLEOTIDE SEQUENCE [LARGE SCALE GENOMIC DNA]</scope>
    <source>
        <strain evidence="2">CCM 8951</strain>
    </source>
</reference>
<evidence type="ECO:0000313" key="2">
    <source>
        <dbReference type="Proteomes" id="UP001597244"/>
    </source>
</evidence>
<dbReference type="EMBL" id="JBHTOF010000096">
    <property type="protein sequence ID" value="MFD1466098.1"/>
    <property type="molecule type" value="Genomic_DNA"/>
</dbReference>
<keyword evidence="2" id="KW-1185">Reference proteome</keyword>
<accession>A0ABW4DQK0</accession>
<organism evidence="1 2">
    <name type="scientific">Lapidilactobacillus mulanensis</name>
    <dbReference type="NCBI Taxonomy" id="2485999"/>
    <lineage>
        <taxon>Bacteria</taxon>
        <taxon>Bacillati</taxon>
        <taxon>Bacillota</taxon>
        <taxon>Bacilli</taxon>
        <taxon>Lactobacillales</taxon>
        <taxon>Lactobacillaceae</taxon>
        <taxon>Lapidilactobacillus</taxon>
    </lineage>
</organism>
<comment type="caution">
    <text evidence="1">The sequence shown here is derived from an EMBL/GenBank/DDBJ whole genome shotgun (WGS) entry which is preliminary data.</text>
</comment>
<dbReference type="Proteomes" id="UP001597244">
    <property type="component" value="Unassembled WGS sequence"/>
</dbReference>
<dbReference type="RefSeq" id="WP_125578118.1">
    <property type="nucleotide sequence ID" value="NZ_JBHTOF010000096.1"/>
</dbReference>
<protein>
    <submittedName>
        <fullName evidence="1">DUF6978 family protein</fullName>
    </submittedName>
</protein>
<name>A0ABW4DQK0_9LACO</name>
<dbReference type="Pfam" id="PF22398">
    <property type="entry name" value="DUF6978"/>
    <property type="match status" value="1"/>
</dbReference>